<comment type="caution">
    <text evidence="2">The sequence shown here is derived from an EMBL/GenBank/DDBJ whole genome shotgun (WGS) entry which is preliminary data.</text>
</comment>
<evidence type="ECO:0000313" key="2">
    <source>
        <dbReference type="EMBL" id="MBB5962589.1"/>
    </source>
</evidence>
<dbReference type="EMBL" id="JACHJJ010000004">
    <property type="protein sequence ID" value="MBB5962589.1"/>
    <property type="molecule type" value="Genomic_DNA"/>
</dbReference>
<reference evidence="2 3" key="1">
    <citation type="submission" date="2020-08" db="EMBL/GenBank/DDBJ databases">
        <title>Genomic Encyclopedia of Type Strains, Phase III (KMG-III): the genomes of soil and plant-associated and newly described type strains.</title>
        <authorList>
            <person name="Whitman W."/>
        </authorList>
    </citation>
    <scope>NUCLEOTIDE SEQUENCE [LARGE SCALE GENOMIC DNA]</scope>
    <source>
        <strain evidence="2 3">CECT 3303</strain>
    </source>
</reference>
<evidence type="ECO:0000256" key="1">
    <source>
        <dbReference type="SAM" id="MobiDB-lite"/>
    </source>
</evidence>
<dbReference type="AlphaFoldDB" id="A0A841CZ70"/>
<evidence type="ECO:0000313" key="3">
    <source>
        <dbReference type="Proteomes" id="UP000562352"/>
    </source>
</evidence>
<accession>A0A841CZ70</accession>
<keyword evidence="3" id="KW-1185">Reference proteome</keyword>
<feature type="region of interest" description="Disordered" evidence="1">
    <location>
        <begin position="1"/>
        <end position="31"/>
    </location>
</feature>
<organism evidence="2 3">
    <name type="scientific">Planomonospora venezuelensis</name>
    <dbReference type="NCBI Taxonomy" id="1999"/>
    <lineage>
        <taxon>Bacteria</taxon>
        <taxon>Bacillati</taxon>
        <taxon>Actinomycetota</taxon>
        <taxon>Actinomycetes</taxon>
        <taxon>Streptosporangiales</taxon>
        <taxon>Streptosporangiaceae</taxon>
        <taxon>Planomonospora</taxon>
    </lineage>
</organism>
<feature type="compositionally biased region" description="Basic and acidic residues" evidence="1">
    <location>
        <begin position="21"/>
        <end position="31"/>
    </location>
</feature>
<name>A0A841CZ70_PLAVE</name>
<gene>
    <name evidence="2" type="ORF">FHS22_001850</name>
</gene>
<protein>
    <submittedName>
        <fullName evidence="2">Uncharacterized protein</fullName>
    </submittedName>
</protein>
<proteinExistence type="predicted"/>
<dbReference type="Proteomes" id="UP000562352">
    <property type="component" value="Unassembled WGS sequence"/>
</dbReference>
<sequence>MRSETDAVGAVPAMRAPGTGTREERGAVSER</sequence>